<dbReference type="InterPro" id="IPR008146">
    <property type="entry name" value="Gln_synth_cat_dom"/>
</dbReference>
<sequence length="467" mass="51289">MTQRPGWPDPEAGRRAAEAYLAEHPDLETVELIVVDNNGLLRGKRVGPDRLVSVMSEGMRLPGSIFALDVTGENVTGTGLIWAVGDADHPVLPADGAVRPVPWASFPTAQVLMTMIDDDGTPFHADPRQTLCRVVEHYTEMGLTPVMALELEFYLLDKERGPDGRPQPPRSPHTGRREHAIQVYSLDDLDAFAELWRDISRAARAQDVPADTVVSEYAPGQYEFNLKHVADPVAAADHAVLLKRIIVETAWRHGVEASFMAKPYVELAGSGMHLHMSVLDEQGRNVFDGTGSKADELIAPTLAHAIGGLQKGMPESMAVFVPNVNSFRRLQPGSYAPLAPTWGIDNRTVALRVPSDGGLARRVEHRVAGADANPYLATAAVLAAAHRGITEEIEPSERIAGNAYEQVPPSLPTTWPEALAAYDRGEILPEYFGREHCSVFSACKHFERHKFEAIITDLEYRWYYGCI</sequence>
<evidence type="ECO:0000256" key="2">
    <source>
        <dbReference type="ARBA" id="ARBA00022598"/>
    </source>
</evidence>
<dbReference type="GO" id="GO:0034024">
    <property type="term" value="F:glutamate-putrescine ligase activity"/>
    <property type="evidence" value="ECO:0007669"/>
    <property type="project" value="UniProtKB-EC"/>
</dbReference>
<dbReference type="SMART" id="SM01230">
    <property type="entry name" value="Gln-synt_C"/>
    <property type="match status" value="1"/>
</dbReference>
<comment type="cofactor">
    <cofactor evidence="1">
        <name>Mg(2+)</name>
        <dbReference type="ChEBI" id="CHEBI:18420"/>
    </cofactor>
</comment>
<keyword evidence="3" id="KW-0460">Magnesium</keyword>
<dbReference type="Gene3D" id="3.30.590.10">
    <property type="entry name" value="Glutamine synthetase/guanido kinase, catalytic domain"/>
    <property type="match status" value="1"/>
</dbReference>
<evidence type="ECO:0000256" key="4">
    <source>
        <dbReference type="PROSITE-ProRule" id="PRU01331"/>
    </source>
</evidence>
<evidence type="ECO:0000313" key="7">
    <source>
        <dbReference type="EMBL" id="SLN22273.1"/>
    </source>
</evidence>
<evidence type="ECO:0000259" key="6">
    <source>
        <dbReference type="PROSITE" id="PS51987"/>
    </source>
</evidence>
<dbReference type="InterPro" id="IPR036651">
    <property type="entry name" value="Gln_synt_N_sf"/>
</dbReference>
<dbReference type="PANTHER" id="PTHR43785:SF12">
    <property type="entry name" value="TYPE-1 GLUTAMINE SYNTHETASE 2"/>
    <property type="match status" value="1"/>
</dbReference>
<dbReference type="AlphaFoldDB" id="A0A1Y5RPD4"/>
<dbReference type="PROSITE" id="PS00181">
    <property type="entry name" value="GLNA_ATP"/>
    <property type="match status" value="1"/>
</dbReference>
<evidence type="ECO:0000256" key="3">
    <source>
        <dbReference type="ARBA" id="ARBA00022842"/>
    </source>
</evidence>
<feature type="domain" description="GS catalytic" evidence="6">
    <location>
        <begin position="127"/>
        <end position="467"/>
    </location>
</feature>
<dbReference type="Proteomes" id="UP000193200">
    <property type="component" value="Unassembled WGS sequence"/>
</dbReference>
<evidence type="ECO:0000256" key="1">
    <source>
        <dbReference type="ARBA" id="ARBA00001946"/>
    </source>
</evidence>
<gene>
    <name evidence="7" type="primary">puuA_2</name>
    <name evidence="7" type="ORF">OCH7691_00585</name>
</gene>
<dbReference type="PROSITE" id="PS51987">
    <property type="entry name" value="GS_CATALYTIC"/>
    <property type="match status" value="1"/>
</dbReference>
<keyword evidence="8" id="KW-1185">Reference proteome</keyword>
<keyword evidence="2 7" id="KW-0436">Ligase</keyword>
<dbReference type="PANTHER" id="PTHR43785">
    <property type="entry name" value="GAMMA-GLUTAMYLPUTRESCINE SYNTHETASE"/>
    <property type="match status" value="1"/>
</dbReference>
<dbReference type="OrthoDB" id="9807095at2"/>
<dbReference type="GO" id="GO:0006542">
    <property type="term" value="P:glutamine biosynthetic process"/>
    <property type="evidence" value="ECO:0007669"/>
    <property type="project" value="InterPro"/>
</dbReference>
<evidence type="ECO:0000256" key="5">
    <source>
        <dbReference type="RuleBase" id="RU000384"/>
    </source>
</evidence>
<evidence type="ECO:0000313" key="8">
    <source>
        <dbReference type="Proteomes" id="UP000193200"/>
    </source>
</evidence>
<organism evidence="7 8">
    <name type="scientific">Oceanibacterium hippocampi</name>
    <dbReference type="NCBI Taxonomy" id="745714"/>
    <lineage>
        <taxon>Bacteria</taxon>
        <taxon>Pseudomonadati</taxon>
        <taxon>Pseudomonadota</taxon>
        <taxon>Alphaproteobacteria</taxon>
        <taxon>Sneathiellales</taxon>
        <taxon>Sneathiellaceae</taxon>
        <taxon>Oceanibacterium</taxon>
    </lineage>
</organism>
<dbReference type="FunCoup" id="A0A1Y5RPD4">
    <property type="interactions" value="114"/>
</dbReference>
<dbReference type="EMBL" id="FWFR01000001">
    <property type="protein sequence ID" value="SLN22273.1"/>
    <property type="molecule type" value="Genomic_DNA"/>
</dbReference>
<dbReference type="Pfam" id="PF00120">
    <property type="entry name" value="Gln-synt_C"/>
    <property type="match status" value="1"/>
</dbReference>
<dbReference type="SUPFAM" id="SSF54368">
    <property type="entry name" value="Glutamine synthetase, N-terminal domain"/>
    <property type="match status" value="1"/>
</dbReference>
<dbReference type="GO" id="GO:0006598">
    <property type="term" value="P:polyamine catabolic process"/>
    <property type="evidence" value="ECO:0007669"/>
    <property type="project" value="TreeGrafter"/>
</dbReference>
<dbReference type="EC" id="6.3.1.11" evidence="7"/>
<dbReference type="InterPro" id="IPR014746">
    <property type="entry name" value="Gln_synth/guanido_kin_cat_dom"/>
</dbReference>
<dbReference type="RefSeq" id="WP_085881911.1">
    <property type="nucleotide sequence ID" value="NZ_FWFR01000001.1"/>
</dbReference>
<dbReference type="GO" id="GO:0004356">
    <property type="term" value="F:glutamine synthetase activity"/>
    <property type="evidence" value="ECO:0007669"/>
    <property type="project" value="InterPro"/>
</dbReference>
<dbReference type="InterPro" id="IPR027303">
    <property type="entry name" value="Gln_synth_gly_rich_site"/>
</dbReference>
<name>A0A1Y5RPD4_9PROT</name>
<dbReference type="Gene3D" id="3.10.20.70">
    <property type="entry name" value="Glutamine synthetase, N-terminal domain"/>
    <property type="match status" value="1"/>
</dbReference>
<protein>
    <submittedName>
        <fullName evidence="7">Gamma-glutamylputrescine synthetase PuuA</fullName>
        <ecNumber evidence="7">6.3.1.11</ecNumber>
    </submittedName>
</protein>
<reference evidence="7 8" key="1">
    <citation type="submission" date="2017-03" db="EMBL/GenBank/DDBJ databases">
        <authorList>
            <person name="Afonso C.L."/>
            <person name="Miller P.J."/>
            <person name="Scott M.A."/>
            <person name="Spackman E."/>
            <person name="Goraichik I."/>
            <person name="Dimitrov K.M."/>
            <person name="Suarez D.L."/>
            <person name="Swayne D.E."/>
        </authorList>
    </citation>
    <scope>NUCLEOTIDE SEQUENCE [LARGE SCALE GENOMIC DNA]</scope>
    <source>
        <strain evidence="7 8">CECT 7691</strain>
    </source>
</reference>
<accession>A0A1Y5RPD4</accession>
<comment type="similarity">
    <text evidence="4 5">Belongs to the glutamine synthetase family.</text>
</comment>
<dbReference type="InParanoid" id="A0A1Y5RPD4"/>
<proteinExistence type="inferred from homology"/>
<dbReference type="SUPFAM" id="SSF55931">
    <property type="entry name" value="Glutamine synthetase/guanido kinase"/>
    <property type="match status" value="1"/>
</dbReference>